<evidence type="ECO:0000313" key="4">
    <source>
        <dbReference type="Proteomes" id="UP000231962"/>
    </source>
</evidence>
<evidence type="ECO:0000313" key="2">
    <source>
        <dbReference type="EMBL" id="PJZ69877.1"/>
    </source>
</evidence>
<reference evidence="4 5" key="1">
    <citation type="submission" date="2017-07" db="EMBL/GenBank/DDBJ databases">
        <title>Leptospira spp. isolated from tropical soils.</title>
        <authorList>
            <person name="Thibeaux R."/>
            <person name="Iraola G."/>
            <person name="Ferres I."/>
            <person name="Bierque E."/>
            <person name="Girault D."/>
            <person name="Soupe-Gilbert M.-E."/>
            <person name="Picardeau M."/>
            <person name="Goarant C."/>
        </authorList>
    </citation>
    <scope>NUCLEOTIDE SEQUENCE [LARGE SCALE GENOMIC DNA]</scope>
    <source>
        <strain evidence="3 5">FH1-B-B1</strain>
        <strain evidence="2 4">FH1-B-C1</strain>
    </source>
</reference>
<organism evidence="3 5">
    <name type="scientific">Leptospira perolatii</name>
    <dbReference type="NCBI Taxonomy" id="2023191"/>
    <lineage>
        <taxon>Bacteria</taxon>
        <taxon>Pseudomonadati</taxon>
        <taxon>Spirochaetota</taxon>
        <taxon>Spirochaetia</taxon>
        <taxon>Leptospirales</taxon>
        <taxon>Leptospiraceae</taxon>
        <taxon>Leptospira</taxon>
    </lineage>
</organism>
<feature type="transmembrane region" description="Helical" evidence="1">
    <location>
        <begin position="9"/>
        <end position="28"/>
    </location>
</feature>
<sequence>MQSLLKNKIFLIVCAVGILCIGIIYYYLASVDPIERKFKDLSEHPIPEHHLNEQELELTFKSRAESGQNDSNLSIDEMAFLLRKRYGDQIDRPSVQISMLESLIQDLQKRFPDRWVELLQEILGAAFPGKENELFNLSEALYKYQKYYKDNFNRLNSLSQEKRQEELWKTRERLFGEKAKEIWAAEIKLSSISDALKKIETDKSSSIYVKLDHFKTALKSTYGQDLPRTLENKKQVFMEGFIRASQSDLQSMTASERKSALHEVRKNLGMDANALRRWEELDSERDKRWEAGRNYTKETESLQSKYKGQELEKKLESLREKYFGQEAETIQNEEASGYYRFKEDRVLGIE</sequence>
<keyword evidence="4" id="KW-1185">Reference proteome</keyword>
<accession>A0A2M9ZL05</accession>
<keyword evidence="1" id="KW-0812">Transmembrane</keyword>
<proteinExistence type="predicted"/>
<evidence type="ECO:0008006" key="6">
    <source>
        <dbReference type="Google" id="ProtNLM"/>
    </source>
</evidence>
<comment type="caution">
    <text evidence="3">The sequence shown here is derived from an EMBL/GenBank/DDBJ whole genome shotgun (WGS) entry which is preliminary data.</text>
</comment>
<dbReference type="SUPFAM" id="SSF158855">
    <property type="entry name" value="Lipase chaperone-like"/>
    <property type="match status" value="1"/>
</dbReference>
<dbReference type="Proteomes" id="UP000231962">
    <property type="component" value="Unassembled WGS sequence"/>
</dbReference>
<gene>
    <name evidence="2" type="ORF">CH360_08170</name>
    <name evidence="3" type="ORF">CH373_13515</name>
</gene>
<dbReference type="EMBL" id="NPDZ01000008">
    <property type="protein sequence ID" value="PJZ72715.1"/>
    <property type="molecule type" value="Genomic_DNA"/>
</dbReference>
<dbReference type="OrthoDB" id="318927at2"/>
<evidence type="ECO:0000256" key="1">
    <source>
        <dbReference type="SAM" id="Phobius"/>
    </source>
</evidence>
<name>A0A2M9ZL05_9LEPT</name>
<keyword evidence="1" id="KW-0472">Membrane</keyword>
<dbReference type="EMBL" id="NPDY01000006">
    <property type="protein sequence ID" value="PJZ69877.1"/>
    <property type="molecule type" value="Genomic_DNA"/>
</dbReference>
<dbReference type="RefSeq" id="WP_100713545.1">
    <property type="nucleotide sequence ID" value="NZ_NPDY01000006.1"/>
</dbReference>
<keyword evidence="1" id="KW-1133">Transmembrane helix</keyword>
<protein>
    <recommendedName>
        <fullName evidence="6">Lipase modulator</fullName>
    </recommendedName>
</protein>
<evidence type="ECO:0000313" key="3">
    <source>
        <dbReference type="EMBL" id="PJZ72715.1"/>
    </source>
</evidence>
<dbReference type="Proteomes" id="UP000231990">
    <property type="component" value="Unassembled WGS sequence"/>
</dbReference>
<evidence type="ECO:0000313" key="5">
    <source>
        <dbReference type="Proteomes" id="UP000231990"/>
    </source>
</evidence>
<dbReference type="AlphaFoldDB" id="A0A2M9ZL05"/>